<proteinExistence type="predicted"/>
<dbReference type="PANTHER" id="PTHR32305:SF15">
    <property type="entry name" value="PROTEIN RHSA-RELATED"/>
    <property type="match status" value="1"/>
</dbReference>
<evidence type="ECO:0000256" key="1">
    <source>
        <dbReference type="ARBA" id="ARBA00022737"/>
    </source>
</evidence>
<dbReference type="InterPro" id="IPR022385">
    <property type="entry name" value="Rhs_assc_core"/>
</dbReference>
<dbReference type="PANTHER" id="PTHR32305">
    <property type="match status" value="1"/>
</dbReference>
<dbReference type="InterPro" id="IPR050708">
    <property type="entry name" value="T6SS_VgrG/RHS"/>
</dbReference>
<dbReference type="InterPro" id="IPR031325">
    <property type="entry name" value="RHS_repeat"/>
</dbReference>
<feature type="non-terminal residue" evidence="5">
    <location>
        <position position="1"/>
    </location>
</feature>
<evidence type="ECO:0000256" key="2">
    <source>
        <dbReference type="SAM" id="MobiDB-lite"/>
    </source>
</evidence>
<evidence type="ECO:0000259" key="4">
    <source>
        <dbReference type="Pfam" id="PF25023"/>
    </source>
</evidence>
<feature type="transmembrane region" description="Helical" evidence="3">
    <location>
        <begin position="1241"/>
        <end position="1260"/>
    </location>
</feature>
<organism evidence="5 6">
    <name type="scientific">Pseudomonas capsici</name>
    <dbReference type="NCBI Taxonomy" id="2810614"/>
    <lineage>
        <taxon>Bacteria</taxon>
        <taxon>Pseudomonadati</taxon>
        <taxon>Pseudomonadota</taxon>
        <taxon>Gammaproteobacteria</taxon>
        <taxon>Pseudomonadales</taxon>
        <taxon>Pseudomonadaceae</taxon>
        <taxon>Pseudomonas</taxon>
    </lineage>
</organism>
<feature type="compositionally biased region" description="Pro residues" evidence="2">
    <location>
        <begin position="1380"/>
        <end position="1390"/>
    </location>
</feature>
<dbReference type="Pfam" id="PF25023">
    <property type="entry name" value="TEN_YD-shell"/>
    <property type="match status" value="1"/>
</dbReference>
<sequence length="1475" mass="162993">SDDYGTLLDITRLGSAQINVDLHPGQGSEGGPLARFTLVLDNGEVSRVILPSDNQAGWHFTYEWLNEYLCIKELRTPLGGHEYITYDAQGHEFPQSRYPSLPRVLQHAQHPGFGQPPIEVHYRYSSENFLGFNASGLIWDDDGLDNLYQADPRYTYNSTEMLWVEGQALRTTVRTFNNFHLLTEETVTQRDNVLSTRTTYHGTPSLPFIQQPPQCQLPHEVLKLWYHPSASSQTHEEITRTTFDVFGNLLTQENPDGTLETRRYYPAAGGDGCPADPQGFVRNLQDSTVTPAPGAPGEAPVLRTAHRYALQTGVGGATPGWLAISDERLLQVNGSDETELQHTAFRYIDQPADHYLHGRKLQEAQTLNGCTTVLDYTYQRTRNARAGETVQHTTISLSTDFDNVRKTHTLQHSLLHGQPLLTREDNDLEIAYRYDALGRVIEEIAAPDTPYEASRQYRYVLSAVDGQQAEQEETNAKGGKTRTLLDGANRVIEVLRQGADENNPTDYFQIYRAAYDRRGLLVQDTETDWLSIDSGLRLRELALTRTYQYDDWGEQCLATGPDGVSLMTESDPVRQIVRRWVQSNDTPPLIASLSETRANRFGKPEWNRALDASGNVLNQTDYVYDGLGRCIQELDAFGHSTSLRYDAWSRLIDTTLPDLTVVEREYAPHSHETLPTSLRVKAAQASEAILLGEQRFDGLDRAIQIKVGPRITRLNYKGAQTQVDECITPGNQAIQFQYTPGLSDQPVRTITADEQADFTYDFKTSVLTTSQNARSRTEFEYNRNGQLTLERRVEDGVSRETHHVSSFGGRALSRQEPGGLTSAYEYDAQGRLESISQGVLKASFIWSGLGQLQSTLTTDASSGNRLETRLQYNDQGQENERTLELTGHDTRTLTQAWRKDGRLIARHLKTPTRSLLDETFDYDERGRLTLHACRGETLPHDRYGHGISEQRFDFDALDNITCVNSTFSDGSTDQALFGFAPDDPTQLVSITHTHPDYPASITLDYDDNGNLLHDENAQQLMYDTQSRLLGVIATDGSETAHYRYDSHNHLVGVRHGGEAETLRFYQDERLSTRIQGSETTSYLYGGNQPLGQQSPDDDKQTLLFMTDAKQSLIGESHQAELRTAVYNAYGERSSEDGLNSLLGFNGEVRDEASGWYLLGRGYRAYNPTLMRFHSPDSLSPFGAGGLNPYVYCLGDPIGLTDPTGHISHSLFMGLNIAGMVLGIIGTVATGGLAAPALTLQFGLNAIAQTAGVAAVVTGGVGTFTPDRQAKKVLGITSAVLGVVSLVFGLASVAAGTSRWFPKAAGSGLDDLSEAIPLNPSVNSAQPARAAPQIITDHTFDKRLYRHVEDISPDNIPATTTVSSRIPPTPPPKPSKVNFIPPQPSPPPSPSVPLRTSTNEAAMPLTSPTKIKIVPQSTPDVSRLNAKQDNFEFLEMIEKAGGKTTNNAKTLIPAEGVVAHIKPSVKEAAAKIKTSK</sequence>
<dbReference type="NCBIfam" id="TIGR03696">
    <property type="entry name" value="Rhs_assc_core"/>
    <property type="match status" value="1"/>
</dbReference>
<feature type="transmembrane region" description="Helical" evidence="3">
    <location>
        <begin position="1272"/>
        <end position="1294"/>
    </location>
</feature>
<feature type="domain" description="Teneurin-like YD-shell" evidence="4">
    <location>
        <begin position="879"/>
        <end position="1176"/>
    </location>
</feature>
<keyword evidence="3" id="KW-1133">Transmembrane helix</keyword>
<dbReference type="EMBL" id="JAOXML010000002">
    <property type="protein sequence ID" value="MCV4375970.1"/>
    <property type="molecule type" value="Genomic_DNA"/>
</dbReference>
<dbReference type="Pfam" id="PF05593">
    <property type="entry name" value="RHS_repeat"/>
    <property type="match status" value="1"/>
</dbReference>
<keyword evidence="3" id="KW-0812">Transmembrane</keyword>
<accession>A0ABT3BSY7</accession>
<keyword evidence="3" id="KW-0472">Membrane</keyword>
<protein>
    <recommendedName>
        <fullName evidence="4">Teneurin-like YD-shell domain-containing protein</fullName>
    </recommendedName>
</protein>
<feature type="transmembrane region" description="Helical" evidence="3">
    <location>
        <begin position="1210"/>
        <end position="1234"/>
    </location>
</feature>
<dbReference type="InterPro" id="IPR056823">
    <property type="entry name" value="TEN-like_YD-shell"/>
</dbReference>
<evidence type="ECO:0000256" key="3">
    <source>
        <dbReference type="SAM" id="Phobius"/>
    </source>
</evidence>
<keyword evidence="6" id="KW-1185">Reference proteome</keyword>
<dbReference type="RefSeq" id="WP_263942970.1">
    <property type="nucleotide sequence ID" value="NZ_JAOXMJ010000002.1"/>
</dbReference>
<dbReference type="NCBIfam" id="TIGR01643">
    <property type="entry name" value="YD_repeat_2x"/>
    <property type="match status" value="2"/>
</dbReference>
<comment type="caution">
    <text evidence="5">The sequence shown here is derived from an EMBL/GenBank/DDBJ whole genome shotgun (WGS) entry which is preliminary data.</text>
</comment>
<gene>
    <name evidence="5" type="ORF">OH718_05110</name>
</gene>
<keyword evidence="1" id="KW-0677">Repeat</keyword>
<name>A0ABT3BSY7_9PSED</name>
<feature type="region of interest" description="Disordered" evidence="2">
    <location>
        <begin position="1350"/>
        <end position="1395"/>
    </location>
</feature>
<reference evidence="5 6" key="1">
    <citation type="submission" date="2022-10" db="EMBL/GenBank/DDBJ databases">
        <title>Characterization of Pseudomonas capsici strains from pepper and tomato in Georgia.</title>
        <authorList>
            <person name="Zhao M."/>
            <person name="Dutta B."/>
        </authorList>
    </citation>
    <scope>NUCLEOTIDE SEQUENCE [LARGE SCALE GENOMIC DNA]</scope>
    <source>
        <strain evidence="5 6">Pc20-5</strain>
    </source>
</reference>
<evidence type="ECO:0000313" key="5">
    <source>
        <dbReference type="EMBL" id="MCV4375970.1"/>
    </source>
</evidence>
<dbReference type="InterPro" id="IPR006530">
    <property type="entry name" value="YD"/>
</dbReference>
<evidence type="ECO:0000313" key="6">
    <source>
        <dbReference type="Proteomes" id="UP001207294"/>
    </source>
</evidence>
<dbReference type="Gene3D" id="2.180.10.10">
    <property type="entry name" value="RHS repeat-associated core"/>
    <property type="match status" value="2"/>
</dbReference>
<dbReference type="Proteomes" id="UP001207294">
    <property type="component" value="Unassembled WGS sequence"/>
</dbReference>